<dbReference type="PATRIC" id="fig|1297742.4.peg.1781"/>
<evidence type="ECO:0000313" key="2">
    <source>
        <dbReference type="EMBL" id="AKQ64848.1"/>
    </source>
</evidence>
<sequence length="492" mass="53438">MRQQSLLLPGPAALIAVVLAAWLGMSPLKNFDLFFHLAGGRFLLEHGFTRVDPFSITGTAGWVPHEWGFGVACMALIRWLGAGGPGLLIATLVVVNVLLLWSAVERAASGRRGLLALAVFTAVLLVHAPTWRTERPYHLGHLLFTVAVVSVQAWRAGNTRILWIFPFLGVLWANLHGSWPLGPALLGGTALGMALDSAEDRPKALRGLAFAVAAFLAAGLGPDGVNIYLYPFHHSLLPSTQNIVEWRPLDLDLGSSWAYLALFGAALFVVGGASGRRMAILLPTLVLGVAAIKVQRHAPFAAVLMALTIVEHAGRTTVNAAVTRPWHRLDGAVAQWSARAKGTLWPALVLGVLVTIHALNPLPVEQGVRRSLIPMGALEELRKLPPGKVLNPFVIGGAISFFAGTDYKVFIDSRNDPFPLSIHEDYTRLLWGEPGWEEALARYAPDYLLWNTTNPGNILLDHLRARGGWHEVTRDGTYVLWAQDRATATERP</sequence>
<accession>A0A0H4WTF5</accession>
<dbReference type="RefSeq" id="WP_002634100.1">
    <property type="nucleotide sequence ID" value="NZ_CP012109.1"/>
</dbReference>
<dbReference type="AlphaFoldDB" id="A0A0H4WTF5"/>
<dbReference type="Proteomes" id="UP000009026">
    <property type="component" value="Chromosome"/>
</dbReference>
<keyword evidence="1" id="KW-1133">Transmembrane helix</keyword>
<feature type="transmembrane region" description="Helical" evidence="1">
    <location>
        <begin position="137"/>
        <end position="154"/>
    </location>
</feature>
<dbReference type="OrthoDB" id="9786218at2"/>
<keyword evidence="1" id="KW-0812">Transmembrane</keyword>
<gene>
    <name evidence="2" type="ORF">A176_001760</name>
</gene>
<dbReference type="STRING" id="1297742.A176_001760"/>
<dbReference type="eggNOG" id="COG1287">
    <property type="taxonomic scope" value="Bacteria"/>
</dbReference>
<evidence type="ECO:0008006" key="4">
    <source>
        <dbReference type="Google" id="ProtNLM"/>
    </source>
</evidence>
<evidence type="ECO:0000313" key="3">
    <source>
        <dbReference type="Proteomes" id="UP000009026"/>
    </source>
</evidence>
<organism evidence="2 3">
    <name type="scientific">Pseudomyxococcus hansupus</name>
    <dbReference type="NCBI Taxonomy" id="1297742"/>
    <lineage>
        <taxon>Bacteria</taxon>
        <taxon>Pseudomonadati</taxon>
        <taxon>Myxococcota</taxon>
        <taxon>Myxococcia</taxon>
        <taxon>Myxococcales</taxon>
        <taxon>Cystobacterineae</taxon>
        <taxon>Myxococcaceae</taxon>
        <taxon>Pseudomyxococcus</taxon>
    </lineage>
</organism>
<feature type="transmembrane region" description="Helical" evidence="1">
    <location>
        <begin position="76"/>
        <end position="101"/>
    </location>
</feature>
<feature type="transmembrane region" description="Helical" evidence="1">
    <location>
        <begin position="256"/>
        <end position="275"/>
    </location>
</feature>
<feature type="transmembrane region" description="Helical" evidence="1">
    <location>
        <begin position="161"/>
        <end position="179"/>
    </location>
</feature>
<dbReference type="KEGG" id="mym:A176_001760"/>
<evidence type="ECO:0000256" key="1">
    <source>
        <dbReference type="SAM" id="Phobius"/>
    </source>
</evidence>
<keyword evidence="3" id="KW-1185">Reference proteome</keyword>
<feature type="transmembrane region" description="Helical" evidence="1">
    <location>
        <begin position="113"/>
        <end position="131"/>
    </location>
</feature>
<dbReference type="EMBL" id="CP012109">
    <property type="protein sequence ID" value="AKQ64848.1"/>
    <property type="molecule type" value="Genomic_DNA"/>
</dbReference>
<proteinExistence type="predicted"/>
<name>A0A0H4WTF5_9BACT</name>
<keyword evidence="1" id="KW-0472">Membrane</keyword>
<protein>
    <recommendedName>
        <fullName evidence="4">Glycosyltransferase RgtA/B/C/D-like domain-containing protein</fullName>
    </recommendedName>
</protein>
<reference evidence="2 3" key="1">
    <citation type="journal article" date="2016" name="PLoS ONE">
        <title>Complete Genome Sequence and Comparative Genomics of a Novel Myxobacterium Myxococcus hansupus.</title>
        <authorList>
            <person name="Sharma G."/>
            <person name="Narwani T."/>
            <person name="Subramanian S."/>
        </authorList>
    </citation>
    <scope>NUCLEOTIDE SEQUENCE [LARGE SCALE GENOMIC DNA]</scope>
    <source>
        <strain evidence="3">mixupus</strain>
    </source>
</reference>